<evidence type="ECO:0000256" key="5">
    <source>
        <dbReference type="ARBA" id="ARBA00022989"/>
    </source>
</evidence>
<accession>A0ABW4FJF9</accession>
<feature type="transmembrane region" description="Helical" evidence="7">
    <location>
        <begin position="304"/>
        <end position="324"/>
    </location>
</feature>
<feature type="transmembrane region" description="Helical" evidence="7">
    <location>
        <begin position="198"/>
        <end position="219"/>
    </location>
</feature>
<dbReference type="Pfam" id="PF00528">
    <property type="entry name" value="BPD_transp_1"/>
    <property type="match status" value="2"/>
</dbReference>
<keyword evidence="4 7" id="KW-0812">Transmembrane</keyword>
<organism evidence="9 10">
    <name type="scientific">Pseudonocardia aurantiaca</name>
    <dbReference type="NCBI Taxonomy" id="75290"/>
    <lineage>
        <taxon>Bacteria</taxon>
        <taxon>Bacillati</taxon>
        <taxon>Actinomycetota</taxon>
        <taxon>Actinomycetes</taxon>
        <taxon>Pseudonocardiales</taxon>
        <taxon>Pseudonocardiaceae</taxon>
        <taxon>Pseudonocardia</taxon>
    </lineage>
</organism>
<dbReference type="Gene3D" id="1.10.3720.10">
    <property type="entry name" value="MetI-like"/>
    <property type="match status" value="2"/>
</dbReference>
<dbReference type="EMBL" id="JBHUCP010000004">
    <property type="protein sequence ID" value="MFD1529117.1"/>
    <property type="molecule type" value="Genomic_DNA"/>
</dbReference>
<proteinExistence type="inferred from homology"/>
<feature type="transmembrane region" description="Helical" evidence="7">
    <location>
        <begin position="130"/>
        <end position="151"/>
    </location>
</feature>
<dbReference type="PANTHER" id="PTHR30043:SF1">
    <property type="entry name" value="ABC TRANSPORT SYSTEM PERMEASE PROTEIN P69"/>
    <property type="match status" value="1"/>
</dbReference>
<evidence type="ECO:0000259" key="8">
    <source>
        <dbReference type="PROSITE" id="PS50928"/>
    </source>
</evidence>
<evidence type="ECO:0000313" key="10">
    <source>
        <dbReference type="Proteomes" id="UP001597145"/>
    </source>
</evidence>
<feature type="domain" description="ABC transmembrane type-1" evidence="8">
    <location>
        <begin position="65"/>
        <end position="248"/>
    </location>
</feature>
<feature type="transmembrane region" description="Helical" evidence="7">
    <location>
        <begin position="399"/>
        <end position="422"/>
    </location>
</feature>
<comment type="caution">
    <text evidence="9">The sequence shown here is derived from an EMBL/GenBank/DDBJ whole genome shotgun (WGS) entry which is preliminary data.</text>
</comment>
<dbReference type="PROSITE" id="PS50928">
    <property type="entry name" value="ABC_TM1"/>
    <property type="match status" value="2"/>
</dbReference>
<protein>
    <submittedName>
        <fullName evidence="9">Phosphonate ABC transporter, permease protein PhnE</fullName>
    </submittedName>
</protein>
<comment type="similarity">
    <text evidence="7">Belongs to the binding-protein-dependent transport system permease family.</text>
</comment>
<evidence type="ECO:0000256" key="7">
    <source>
        <dbReference type="RuleBase" id="RU363032"/>
    </source>
</evidence>
<feature type="transmembrane region" description="Helical" evidence="7">
    <location>
        <begin position="361"/>
        <end position="387"/>
    </location>
</feature>
<feature type="transmembrane region" description="Helical" evidence="7">
    <location>
        <begin position="231"/>
        <end position="251"/>
    </location>
</feature>
<sequence>MPKPSRTGTAAALVLLALLGAAVWAVGQLRLNVATFTDSIGNATDFLSRTLPLDFPPLTEVLLLCGQTLAIVVCATLLSVLVSVPVAVLAAGNTTPAPAARYGARAVIVVARAVPDVVLAIVFFRLFGLGALAGVLAMGLHSVGMVAKLYADAIEQIDEGPRTAVRATGARRLQEQIAGVLPQVLPAFVATALHRFDINLRVSVLLGFVGVGGLGFEIANALRRLDYQRGVALALVVLLLCIAAELLSAAVRRALLGTSGDTARGLTGFIRRRVGAIRADLARGPGDRGPEPGRVSPPWTARRVRGAVFTAVTALVVVASVWGADLSPWQVLAGLPRMLDTLGLFWPPSTGGVLPDLVAELFVTVQIALAATLIGAVLALPIGILAARNVAPIPGIATAFRIVIVVVRGIPELVLAIVFVVITGLGPQAGALALAIGAVGLLGKLVADSLEETDVRVQQAVRATGAKRLQVFVAVTLPQAAPAFVAHLLYQLDVNIRSATLLGIVGAGGIGFYLLNASRVMEFGVVTTIMMMVFATVMVVELLALWLRRAVS</sequence>
<dbReference type="RefSeq" id="WP_343975054.1">
    <property type="nucleotide sequence ID" value="NZ_BAAAJG010000008.1"/>
</dbReference>
<evidence type="ECO:0000256" key="3">
    <source>
        <dbReference type="ARBA" id="ARBA00022475"/>
    </source>
</evidence>
<name>A0ABW4FJF9_9PSEU</name>
<evidence type="ECO:0000256" key="4">
    <source>
        <dbReference type="ARBA" id="ARBA00022692"/>
    </source>
</evidence>
<evidence type="ECO:0000256" key="6">
    <source>
        <dbReference type="ARBA" id="ARBA00023136"/>
    </source>
</evidence>
<keyword evidence="2 7" id="KW-0813">Transport</keyword>
<feature type="transmembrane region" description="Helical" evidence="7">
    <location>
        <begin position="523"/>
        <end position="547"/>
    </location>
</feature>
<feature type="transmembrane region" description="Helical" evidence="7">
    <location>
        <begin position="496"/>
        <end position="516"/>
    </location>
</feature>
<keyword evidence="3" id="KW-1003">Cell membrane</keyword>
<dbReference type="InterPro" id="IPR000515">
    <property type="entry name" value="MetI-like"/>
</dbReference>
<dbReference type="InterPro" id="IPR005769">
    <property type="entry name" value="PhnE/PtxC"/>
</dbReference>
<feature type="domain" description="ABC transmembrane type-1" evidence="8">
    <location>
        <begin position="361"/>
        <end position="544"/>
    </location>
</feature>
<feature type="transmembrane region" description="Helical" evidence="7">
    <location>
        <begin position="468"/>
        <end position="490"/>
    </location>
</feature>
<keyword evidence="5 7" id="KW-1133">Transmembrane helix</keyword>
<comment type="subcellular location">
    <subcellularLocation>
        <location evidence="1 7">Cell membrane</location>
        <topology evidence="1 7">Multi-pass membrane protein</topology>
    </subcellularLocation>
</comment>
<keyword evidence="10" id="KW-1185">Reference proteome</keyword>
<dbReference type="PANTHER" id="PTHR30043">
    <property type="entry name" value="PHOSPHONATES TRANSPORT SYSTEM PERMEASE PROTEIN"/>
    <property type="match status" value="1"/>
</dbReference>
<gene>
    <name evidence="9" type="primary">phnE</name>
    <name evidence="9" type="ORF">ACFSCY_06665</name>
</gene>
<dbReference type="NCBIfam" id="TIGR01097">
    <property type="entry name" value="PhnE"/>
    <property type="match status" value="2"/>
</dbReference>
<dbReference type="SUPFAM" id="SSF161098">
    <property type="entry name" value="MetI-like"/>
    <property type="match status" value="2"/>
</dbReference>
<dbReference type="InterPro" id="IPR035906">
    <property type="entry name" value="MetI-like_sf"/>
</dbReference>
<dbReference type="CDD" id="cd06261">
    <property type="entry name" value="TM_PBP2"/>
    <property type="match status" value="2"/>
</dbReference>
<keyword evidence="6 7" id="KW-0472">Membrane</keyword>
<feature type="transmembrane region" description="Helical" evidence="7">
    <location>
        <begin position="61"/>
        <end position="90"/>
    </location>
</feature>
<feature type="transmembrane region" description="Helical" evidence="7">
    <location>
        <begin position="428"/>
        <end position="447"/>
    </location>
</feature>
<dbReference type="Proteomes" id="UP001597145">
    <property type="component" value="Unassembled WGS sequence"/>
</dbReference>
<evidence type="ECO:0000256" key="2">
    <source>
        <dbReference type="ARBA" id="ARBA00022448"/>
    </source>
</evidence>
<evidence type="ECO:0000256" key="1">
    <source>
        <dbReference type="ARBA" id="ARBA00004651"/>
    </source>
</evidence>
<reference evidence="10" key="1">
    <citation type="journal article" date="2019" name="Int. J. Syst. Evol. Microbiol.">
        <title>The Global Catalogue of Microorganisms (GCM) 10K type strain sequencing project: providing services to taxonomists for standard genome sequencing and annotation.</title>
        <authorList>
            <consortium name="The Broad Institute Genomics Platform"/>
            <consortium name="The Broad Institute Genome Sequencing Center for Infectious Disease"/>
            <person name="Wu L."/>
            <person name="Ma J."/>
        </authorList>
    </citation>
    <scope>NUCLEOTIDE SEQUENCE [LARGE SCALE GENOMIC DNA]</scope>
    <source>
        <strain evidence="10">JCM 12165</strain>
    </source>
</reference>
<evidence type="ECO:0000313" key="9">
    <source>
        <dbReference type="EMBL" id="MFD1529117.1"/>
    </source>
</evidence>